<dbReference type="PROSITE" id="PS50097">
    <property type="entry name" value="BTB"/>
    <property type="match status" value="1"/>
</dbReference>
<dbReference type="SUPFAM" id="SSF54695">
    <property type="entry name" value="POZ domain"/>
    <property type="match status" value="1"/>
</dbReference>
<organism evidence="2 3">
    <name type="scientific">Venturia nashicola</name>
    <dbReference type="NCBI Taxonomy" id="86259"/>
    <lineage>
        <taxon>Eukaryota</taxon>
        <taxon>Fungi</taxon>
        <taxon>Dikarya</taxon>
        <taxon>Ascomycota</taxon>
        <taxon>Pezizomycotina</taxon>
        <taxon>Dothideomycetes</taxon>
        <taxon>Pleosporomycetidae</taxon>
        <taxon>Venturiales</taxon>
        <taxon>Venturiaceae</taxon>
        <taxon>Venturia</taxon>
    </lineage>
</organism>
<dbReference type="AlphaFoldDB" id="A0A4Z1NE61"/>
<accession>A0A4Z1NE61</accession>
<dbReference type="PANTHER" id="PTHR47843:SF2">
    <property type="entry name" value="BTB DOMAIN-CONTAINING PROTEIN"/>
    <property type="match status" value="1"/>
</dbReference>
<evidence type="ECO:0000259" key="1">
    <source>
        <dbReference type="PROSITE" id="PS50097"/>
    </source>
</evidence>
<dbReference type="CDD" id="cd18186">
    <property type="entry name" value="BTB_POZ_ZBTB_KLHL-like"/>
    <property type="match status" value="1"/>
</dbReference>
<keyword evidence="3" id="KW-1185">Reference proteome</keyword>
<dbReference type="Proteomes" id="UP000298493">
    <property type="component" value="Unassembled WGS sequence"/>
</dbReference>
<dbReference type="Pfam" id="PF00651">
    <property type="entry name" value="BTB"/>
    <property type="match status" value="1"/>
</dbReference>
<dbReference type="PANTHER" id="PTHR47843">
    <property type="entry name" value="BTB DOMAIN-CONTAINING PROTEIN-RELATED"/>
    <property type="match status" value="1"/>
</dbReference>
<dbReference type="STRING" id="86259.A0A4Z1NE61"/>
<protein>
    <recommendedName>
        <fullName evidence="1">BTB domain-containing protein</fullName>
    </recommendedName>
</protein>
<proteinExistence type="predicted"/>
<dbReference type="SMART" id="SM00225">
    <property type="entry name" value="BTB"/>
    <property type="match status" value="1"/>
</dbReference>
<evidence type="ECO:0000313" key="2">
    <source>
        <dbReference type="EMBL" id="TID13691.1"/>
    </source>
</evidence>
<name>A0A4Z1NE61_9PEZI</name>
<dbReference type="InterPro" id="IPR000210">
    <property type="entry name" value="BTB/POZ_dom"/>
</dbReference>
<dbReference type="InterPro" id="IPR011333">
    <property type="entry name" value="SKP1/BTB/POZ_sf"/>
</dbReference>
<feature type="domain" description="BTB" evidence="1">
    <location>
        <begin position="17"/>
        <end position="86"/>
    </location>
</feature>
<sequence length="300" mass="34780">MADLDEPPSFSDEIRSQLVTIEVSEEKQQFSVHHDLLTASSKFFKAAFEGEFREATIKTIPLVDTAPQQVQDFLDWLYFRRLPAETERDEQMKCRFCGSDCPTRSQSSNQGKDDDLLQAYPQFLSLSADQEEALDKLFQREPLPLLYVFADRYDIPALRRKIVDKLWYCFEESNTLPSFLSIAGVGSLLPTTSPLLRLWIDLYIDGYCMEDDASRTCSLELAARQKLPFEFIYAVMVGLSNQKFEEPRQGMKKLCAYHEHPQDETTITACTDEITKRRKETRDSLNREEISERRIKVKLK</sequence>
<dbReference type="EMBL" id="SNSC02000025">
    <property type="protein sequence ID" value="TID13691.1"/>
    <property type="molecule type" value="Genomic_DNA"/>
</dbReference>
<gene>
    <name evidence="2" type="ORF">E6O75_ATG01669</name>
</gene>
<evidence type="ECO:0000313" key="3">
    <source>
        <dbReference type="Proteomes" id="UP000298493"/>
    </source>
</evidence>
<reference evidence="2 3" key="1">
    <citation type="submission" date="2019-04" db="EMBL/GenBank/DDBJ databases">
        <title>High contiguity whole genome sequence and gene annotation resource for two Venturia nashicola isolates.</title>
        <authorList>
            <person name="Prokchorchik M."/>
            <person name="Won K."/>
            <person name="Lee Y."/>
            <person name="Choi E.D."/>
            <person name="Segonzac C."/>
            <person name="Sohn K.H."/>
        </authorList>
    </citation>
    <scope>NUCLEOTIDE SEQUENCE [LARGE SCALE GENOMIC DNA]</scope>
    <source>
        <strain evidence="2 3">PRI2</strain>
    </source>
</reference>
<dbReference type="Gene3D" id="3.30.710.10">
    <property type="entry name" value="Potassium Channel Kv1.1, Chain A"/>
    <property type="match status" value="1"/>
</dbReference>
<comment type="caution">
    <text evidence="2">The sequence shown here is derived from an EMBL/GenBank/DDBJ whole genome shotgun (WGS) entry which is preliminary data.</text>
</comment>